<evidence type="ECO:0000256" key="4">
    <source>
        <dbReference type="ARBA" id="ARBA00022840"/>
    </source>
</evidence>
<evidence type="ECO:0000313" key="12">
    <source>
        <dbReference type="Proteomes" id="UP001501470"/>
    </source>
</evidence>
<feature type="domain" description="Cation-transporting P-type ATPase N-terminal" evidence="10">
    <location>
        <begin position="13"/>
        <end position="88"/>
    </location>
</feature>
<protein>
    <submittedName>
        <fullName evidence="11">Cation-transporting P-type ATPase</fullName>
    </submittedName>
</protein>
<gene>
    <name evidence="11" type="ORF">GCM10009827_025570</name>
</gene>
<comment type="subcellular location">
    <subcellularLocation>
        <location evidence="1">Cell membrane</location>
        <topology evidence="1">Multi-pass membrane protein</topology>
    </subcellularLocation>
</comment>
<evidence type="ECO:0000256" key="9">
    <source>
        <dbReference type="SAM" id="Phobius"/>
    </source>
</evidence>
<evidence type="ECO:0000256" key="3">
    <source>
        <dbReference type="ARBA" id="ARBA00022741"/>
    </source>
</evidence>
<dbReference type="SUPFAM" id="SSF81660">
    <property type="entry name" value="Metal cation-transporting ATPase, ATP-binding domain N"/>
    <property type="match status" value="1"/>
</dbReference>
<name>A0ABP4KUV9_9ACTN</name>
<reference evidence="12" key="1">
    <citation type="journal article" date="2019" name="Int. J. Syst. Evol. Microbiol.">
        <title>The Global Catalogue of Microorganisms (GCM) 10K type strain sequencing project: providing services to taxonomists for standard genome sequencing and annotation.</title>
        <authorList>
            <consortium name="The Broad Institute Genomics Platform"/>
            <consortium name="The Broad Institute Genome Sequencing Center for Infectious Disease"/>
            <person name="Wu L."/>
            <person name="Ma J."/>
        </authorList>
    </citation>
    <scope>NUCLEOTIDE SEQUENCE [LARGE SCALE GENOMIC DNA]</scope>
    <source>
        <strain evidence="12">JCM 15933</strain>
    </source>
</reference>
<dbReference type="InterPro" id="IPR036412">
    <property type="entry name" value="HAD-like_sf"/>
</dbReference>
<dbReference type="Pfam" id="PF00689">
    <property type="entry name" value="Cation_ATPase_C"/>
    <property type="match status" value="1"/>
</dbReference>
<organism evidence="11 12">
    <name type="scientific">Dactylosporangium maewongense</name>
    <dbReference type="NCBI Taxonomy" id="634393"/>
    <lineage>
        <taxon>Bacteria</taxon>
        <taxon>Bacillati</taxon>
        <taxon>Actinomycetota</taxon>
        <taxon>Actinomycetes</taxon>
        <taxon>Micromonosporales</taxon>
        <taxon>Micromonosporaceae</taxon>
        <taxon>Dactylosporangium</taxon>
    </lineage>
</organism>
<dbReference type="PRINTS" id="PR00120">
    <property type="entry name" value="HATPASE"/>
</dbReference>
<keyword evidence="3" id="KW-0547">Nucleotide-binding</keyword>
<evidence type="ECO:0000256" key="8">
    <source>
        <dbReference type="ARBA" id="ARBA00049360"/>
    </source>
</evidence>
<feature type="transmembrane region" description="Helical" evidence="9">
    <location>
        <begin position="775"/>
        <end position="798"/>
    </location>
</feature>
<dbReference type="SUPFAM" id="SSF81653">
    <property type="entry name" value="Calcium ATPase, transduction domain A"/>
    <property type="match status" value="1"/>
</dbReference>
<dbReference type="InterPro" id="IPR008250">
    <property type="entry name" value="ATPase_P-typ_transduc_dom_A_sf"/>
</dbReference>
<dbReference type="InterPro" id="IPR023298">
    <property type="entry name" value="ATPase_P-typ_TM_dom_sf"/>
</dbReference>
<evidence type="ECO:0000256" key="6">
    <source>
        <dbReference type="ARBA" id="ARBA00022989"/>
    </source>
</evidence>
<dbReference type="InterPro" id="IPR018303">
    <property type="entry name" value="ATPase_P-typ_P_site"/>
</dbReference>
<accession>A0ABP4KUV9</accession>
<dbReference type="EMBL" id="BAAAQD010000004">
    <property type="protein sequence ID" value="GAA1510262.1"/>
    <property type="molecule type" value="Genomic_DNA"/>
</dbReference>
<dbReference type="NCBIfam" id="TIGR01494">
    <property type="entry name" value="ATPase_P-type"/>
    <property type="match status" value="2"/>
</dbReference>
<dbReference type="InterPro" id="IPR023299">
    <property type="entry name" value="ATPase_P-typ_cyto_dom_N"/>
</dbReference>
<comment type="caution">
    <text evidence="11">The sequence shown here is derived from an EMBL/GenBank/DDBJ whole genome shotgun (WGS) entry which is preliminary data.</text>
</comment>
<dbReference type="Gene3D" id="2.70.150.10">
    <property type="entry name" value="Calcium-transporting ATPase, cytoplasmic transduction domain A"/>
    <property type="match status" value="1"/>
</dbReference>
<dbReference type="InterPro" id="IPR001757">
    <property type="entry name" value="P_typ_ATPase"/>
</dbReference>
<dbReference type="Pfam" id="PF13246">
    <property type="entry name" value="Cation_ATPase"/>
    <property type="match status" value="1"/>
</dbReference>
<dbReference type="InterPro" id="IPR023214">
    <property type="entry name" value="HAD_sf"/>
</dbReference>
<proteinExistence type="predicted"/>
<dbReference type="InterPro" id="IPR059000">
    <property type="entry name" value="ATPase_P-type_domA"/>
</dbReference>
<dbReference type="SFLD" id="SFLDF00027">
    <property type="entry name" value="p-type_atpase"/>
    <property type="match status" value="1"/>
</dbReference>
<keyword evidence="4" id="KW-0067">ATP-binding</keyword>
<dbReference type="SUPFAM" id="SSF81665">
    <property type="entry name" value="Calcium ATPase, transmembrane domain M"/>
    <property type="match status" value="1"/>
</dbReference>
<dbReference type="Gene3D" id="1.20.1110.10">
    <property type="entry name" value="Calcium-transporting ATPase, transmembrane domain"/>
    <property type="match status" value="1"/>
</dbReference>
<dbReference type="InterPro" id="IPR004014">
    <property type="entry name" value="ATPase_P-typ_cation-transptr_N"/>
</dbReference>
<evidence type="ECO:0000313" key="11">
    <source>
        <dbReference type="EMBL" id="GAA1510262.1"/>
    </source>
</evidence>
<feature type="transmembrane region" description="Helical" evidence="9">
    <location>
        <begin position="804"/>
        <end position="823"/>
    </location>
</feature>
<dbReference type="Gene3D" id="3.40.1110.10">
    <property type="entry name" value="Calcium-transporting ATPase, cytoplasmic domain N"/>
    <property type="match status" value="1"/>
</dbReference>
<evidence type="ECO:0000256" key="5">
    <source>
        <dbReference type="ARBA" id="ARBA00022967"/>
    </source>
</evidence>
<dbReference type="PANTHER" id="PTHR42861">
    <property type="entry name" value="CALCIUM-TRANSPORTING ATPASE"/>
    <property type="match status" value="1"/>
</dbReference>
<dbReference type="Pfam" id="PF00122">
    <property type="entry name" value="E1-E2_ATPase"/>
    <property type="match status" value="1"/>
</dbReference>
<dbReference type="SUPFAM" id="SSF56784">
    <property type="entry name" value="HAD-like"/>
    <property type="match status" value="1"/>
</dbReference>
<evidence type="ECO:0000259" key="10">
    <source>
        <dbReference type="SMART" id="SM00831"/>
    </source>
</evidence>
<dbReference type="SMART" id="SM00831">
    <property type="entry name" value="Cation_ATPase_N"/>
    <property type="match status" value="1"/>
</dbReference>
<evidence type="ECO:0000256" key="7">
    <source>
        <dbReference type="ARBA" id="ARBA00023136"/>
    </source>
</evidence>
<dbReference type="Pfam" id="PF00690">
    <property type="entry name" value="Cation_ATPase_N"/>
    <property type="match status" value="1"/>
</dbReference>
<feature type="transmembrane region" description="Helical" evidence="9">
    <location>
        <begin position="843"/>
        <end position="862"/>
    </location>
</feature>
<evidence type="ECO:0000256" key="1">
    <source>
        <dbReference type="ARBA" id="ARBA00004651"/>
    </source>
</evidence>
<dbReference type="SFLD" id="SFLDG00002">
    <property type="entry name" value="C1.7:_P-type_atpase_like"/>
    <property type="match status" value="1"/>
</dbReference>
<sequence length="923" mass="97871">MVTMSTREAEAPPFHALSVTDTLAVEHVEPRSGLSDSEVAARRATYGPNRLAGSRKESWWRAFGRQYADPMQIVLLCAGIGSLYPLRQLGTGLLLLLLTLFNAALGMRQEGKAAAAVSALQKMMIVKAKVRRDAQLTEVAAEDLVPGDVVLVEAGDLVPADGRLVRSTGLEIDESALTGESVPVAKDAESVAGTEAALGDRVDMVYMNTNVTRGTAEFVVTATGMATEVGHISGMLQTAQDAETPLTRQLSRLTNQILIVAGVALALSIALNLSRGNAFDVVFLAAVAFAVSAIPTGLPAVVTTILSMGTQLLARSNAIVKRLRSTETLGSTSAVNSDKTGTLTLNQMTAVELAIPGRRYAVSGSGYGIEGDIRHTAGQPDVPLEPFLLPMALAGDAVVRDGELIGDPTEGALVVLAEKGHVDVVSTRQRYPRLAEVPFDAAYKLMATFHRMTDDAGTDVVRAYVKGAPDQLLARAATVLWPGLTPSPLDDELRGRYLAENERLAAQGLRVMATARKDFPAAGFDPQAALLETLDELTLLALVGIVDPPRPQAKAAIATAKAAGMRVRMITGDHAVTAAAIAGQLGIDGRAITGAEFGAMSDDQLSRDIDDIGVIARVTPEHKVRLVEILQRKGHIVAMTGDGVNDAPALKRADIGIAMGITGTEVSKEAAAMILTDDDFATIVKAVEIGRALYDNLKRYVQFQMGALIGFIATFLGASIFNIAAGVPFLPLQTLWVNFTTQVFQAIGLGYGKQDADLMRRPPRRSGEPLLPNRTLLWLAFLGLVLGVVTLAVIAWAGPAYGTGVARTMGLTTFSLLNLALSFTVRSDVRSVFTLETFDDRRFLVTSGMSVIAIIIATELGLLQRMLHTVSLSLTQWLVCIVAALSVIVVTEVRKLVLRHRHPATTGATTSATTEATDTVAVG</sequence>
<keyword evidence="6 9" id="KW-1133">Transmembrane helix</keyword>
<dbReference type="InterPro" id="IPR006068">
    <property type="entry name" value="ATPase_P-typ_cation-transptr_C"/>
</dbReference>
<keyword evidence="2 9" id="KW-0812">Transmembrane</keyword>
<dbReference type="Gene3D" id="3.40.50.1000">
    <property type="entry name" value="HAD superfamily/HAD-like"/>
    <property type="match status" value="1"/>
</dbReference>
<feature type="transmembrane region" description="Helical" evidence="9">
    <location>
        <begin position="257"/>
        <end position="275"/>
    </location>
</feature>
<dbReference type="PROSITE" id="PS00154">
    <property type="entry name" value="ATPASE_E1_E2"/>
    <property type="match status" value="1"/>
</dbReference>
<keyword evidence="5" id="KW-1278">Translocase</keyword>
<keyword evidence="7 9" id="KW-0472">Membrane</keyword>
<dbReference type="PRINTS" id="PR00119">
    <property type="entry name" value="CATATPASE"/>
</dbReference>
<evidence type="ECO:0000256" key="2">
    <source>
        <dbReference type="ARBA" id="ARBA00022692"/>
    </source>
</evidence>
<keyword evidence="12" id="KW-1185">Reference proteome</keyword>
<feature type="transmembrane region" description="Helical" evidence="9">
    <location>
        <begin position="874"/>
        <end position="893"/>
    </location>
</feature>
<dbReference type="SFLD" id="SFLDS00003">
    <property type="entry name" value="Haloacid_Dehalogenase"/>
    <property type="match status" value="1"/>
</dbReference>
<dbReference type="Proteomes" id="UP001501470">
    <property type="component" value="Unassembled WGS sequence"/>
</dbReference>
<dbReference type="InterPro" id="IPR044492">
    <property type="entry name" value="P_typ_ATPase_HD_dom"/>
</dbReference>
<comment type="catalytic activity">
    <reaction evidence="8">
        <text>ATP + H2O = ADP + phosphate + H(+)</text>
        <dbReference type="Rhea" id="RHEA:13065"/>
        <dbReference type="ChEBI" id="CHEBI:15377"/>
        <dbReference type="ChEBI" id="CHEBI:15378"/>
        <dbReference type="ChEBI" id="CHEBI:30616"/>
        <dbReference type="ChEBI" id="CHEBI:43474"/>
        <dbReference type="ChEBI" id="CHEBI:456216"/>
    </reaction>
</comment>
<feature type="transmembrane region" description="Helical" evidence="9">
    <location>
        <begin position="281"/>
        <end position="314"/>
    </location>
</feature>
<feature type="transmembrane region" description="Helical" evidence="9">
    <location>
        <begin position="707"/>
        <end position="729"/>
    </location>
</feature>